<dbReference type="EMBL" id="CAJGYM010000006">
    <property type="protein sequence ID" value="CAD6187378.1"/>
    <property type="molecule type" value="Genomic_DNA"/>
</dbReference>
<proteinExistence type="predicted"/>
<organism evidence="1 2">
    <name type="scientific">Caenorhabditis auriculariae</name>
    <dbReference type="NCBI Taxonomy" id="2777116"/>
    <lineage>
        <taxon>Eukaryota</taxon>
        <taxon>Metazoa</taxon>
        <taxon>Ecdysozoa</taxon>
        <taxon>Nematoda</taxon>
        <taxon>Chromadorea</taxon>
        <taxon>Rhabditida</taxon>
        <taxon>Rhabditina</taxon>
        <taxon>Rhabditomorpha</taxon>
        <taxon>Rhabditoidea</taxon>
        <taxon>Rhabditidae</taxon>
        <taxon>Peloderinae</taxon>
        <taxon>Caenorhabditis</taxon>
    </lineage>
</organism>
<name>A0A8S1GY00_9PELO</name>
<reference evidence="1" key="1">
    <citation type="submission" date="2020-10" db="EMBL/GenBank/DDBJ databases">
        <authorList>
            <person name="Kikuchi T."/>
        </authorList>
    </citation>
    <scope>NUCLEOTIDE SEQUENCE</scope>
    <source>
        <strain evidence="1">NKZ352</strain>
    </source>
</reference>
<evidence type="ECO:0000313" key="2">
    <source>
        <dbReference type="Proteomes" id="UP000835052"/>
    </source>
</evidence>
<accession>A0A8S1GY00</accession>
<dbReference type="AlphaFoldDB" id="A0A8S1GY00"/>
<comment type="caution">
    <text evidence="1">The sequence shown here is derived from an EMBL/GenBank/DDBJ whole genome shotgun (WGS) entry which is preliminary data.</text>
</comment>
<keyword evidence="2" id="KW-1185">Reference proteome</keyword>
<sequence length="121" mass="13121">MVSEAFTVQKNVVAEGLTVHLFKDVEDVEDIFISCSTSPPAPMRTGVLSSSAAAHRRQLRCYGSTAHAFRGLENVEDVDVIDSEHMAASSVSRPIDDVEDIFISCSTSPPAPMLRLDCSCF</sequence>
<evidence type="ECO:0000313" key="1">
    <source>
        <dbReference type="EMBL" id="CAD6187378.1"/>
    </source>
</evidence>
<protein>
    <submittedName>
        <fullName evidence="1">Uncharacterized protein</fullName>
    </submittedName>
</protein>
<gene>
    <name evidence="1" type="ORF">CAUJ_LOCUS3297</name>
</gene>
<dbReference type="Proteomes" id="UP000835052">
    <property type="component" value="Unassembled WGS sequence"/>
</dbReference>